<organism evidence="8 9">
    <name type="scientific">Streptomyces zaomyceticus</name>
    <dbReference type="NCBI Taxonomy" id="68286"/>
    <lineage>
        <taxon>Bacteria</taxon>
        <taxon>Bacillati</taxon>
        <taxon>Actinomycetota</taxon>
        <taxon>Actinomycetes</taxon>
        <taxon>Kitasatosporales</taxon>
        <taxon>Streptomycetaceae</taxon>
        <taxon>Streptomyces</taxon>
    </lineage>
</organism>
<dbReference type="InterPro" id="IPR047817">
    <property type="entry name" value="ABC2_TM_bact-type"/>
</dbReference>
<dbReference type="PROSITE" id="PS51012">
    <property type="entry name" value="ABC_TM2"/>
    <property type="match status" value="1"/>
</dbReference>
<keyword evidence="9" id="KW-1185">Reference proteome</keyword>
<feature type="transmembrane region" description="Helical" evidence="6">
    <location>
        <begin position="124"/>
        <end position="149"/>
    </location>
</feature>
<comment type="similarity">
    <text evidence="6">Belongs to the ABC-2 integral membrane protein family.</text>
</comment>
<evidence type="ECO:0000256" key="3">
    <source>
        <dbReference type="ARBA" id="ARBA00022989"/>
    </source>
</evidence>
<gene>
    <name evidence="8" type="ORF">OG814_22845</name>
</gene>
<evidence type="ECO:0000256" key="2">
    <source>
        <dbReference type="ARBA" id="ARBA00022692"/>
    </source>
</evidence>
<evidence type="ECO:0000259" key="7">
    <source>
        <dbReference type="PROSITE" id="PS51012"/>
    </source>
</evidence>
<proteinExistence type="inferred from homology"/>
<dbReference type="PIRSF" id="PIRSF006648">
    <property type="entry name" value="DrrB"/>
    <property type="match status" value="1"/>
</dbReference>
<evidence type="ECO:0000313" key="9">
    <source>
        <dbReference type="Proteomes" id="UP001622594"/>
    </source>
</evidence>
<keyword evidence="2 6" id="KW-0812">Transmembrane</keyword>
<evidence type="ECO:0000313" key="8">
    <source>
        <dbReference type="EMBL" id="WTR71913.1"/>
    </source>
</evidence>
<keyword evidence="5" id="KW-0046">Antibiotic resistance</keyword>
<comment type="subcellular location">
    <subcellularLocation>
        <location evidence="6">Cell membrane</location>
        <topology evidence="6">Multi-pass membrane protein</topology>
    </subcellularLocation>
    <subcellularLocation>
        <location evidence="1">Membrane</location>
        <topology evidence="1">Multi-pass membrane protein</topology>
    </subcellularLocation>
</comment>
<feature type="transmembrane region" description="Helical" evidence="6">
    <location>
        <begin position="161"/>
        <end position="184"/>
    </location>
</feature>
<dbReference type="InterPro" id="IPR051784">
    <property type="entry name" value="Nod_factor_ABC_transporter"/>
</dbReference>
<feature type="transmembrane region" description="Helical" evidence="6">
    <location>
        <begin position="39"/>
        <end position="61"/>
    </location>
</feature>
<feature type="transmembrane region" description="Helical" evidence="6">
    <location>
        <begin position="248"/>
        <end position="266"/>
    </location>
</feature>
<sequence>MSTATLTPAETAQPAKPRSYALRDSMTMLRRNLKRLQRYPSLTITIVVMPIVMLLLFVYVFGGALGTGIGTGADRGDYTNYVVPGIILMAVTSGAITTAISVCTDMTEGIVKRFRTMSVSRGSILTGHVFASVIQVAVILVLVTGVSFAVGFRPDASPVEWLAATGLLLFLSFGLSWVSAAMGIGAKTVEAASNAPMPLTFLPFLGSAVVTPESMPTGLRWFAEYQPFTPINETLRGLLLGTEIGNDGWIALAWCTALAAIGYLWSRSAFNRETTR</sequence>
<keyword evidence="4 6" id="KW-0472">Membrane</keyword>
<keyword evidence="3 6" id="KW-1133">Transmembrane helix</keyword>
<dbReference type="PANTHER" id="PTHR43229:SF2">
    <property type="entry name" value="NODULATION PROTEIN J"/>
    <property type="match status" value="1"/>
</dbReference>
<keyword evidence="6" id="KW-0813">Transport</keyword>
<dbReference type="PANTHER" id="PTHR43229">
    <property type="entry name" value="NODULATION PROTEIN J"/>
    <property type="match status" value="1"/>
</dbReference>
<feature type="transmembrane region" description="Helical" evidence="6">
    <location>
        <begin position="81"/>
        <end position="103"/>
    </location>
</feature>
<evidence type="ECO:0000256" key="4">
    <source>
        <dbReference type="ARBA" id="ARBA00023136"/>
    </source>
</evidence>
<dbReference type="InterPro" id="IPR000412">
    <property type="entry name" value="ABC_2_transport"/>
</dbReference>
<dbReference type="RefSeq" id="WP_327162575.1">
    <property type="nucleotide sequence ID" value="NZ_CP108188.1"/>
</dbReference>
<name>A0ABZ1LEY1_9ACTN</name>
<dbReference type="Pfam" id="PF01061">
    <property type="entry name" value="ABC2_membrane"/>
    <property type="match status" value="1"/>
</dbReference>
<dbReference type="EMBL" id="CP108188">
    <property type="protein sequence ID" value="WTR71913.1"/>
    <property type="molecule type" value="Genomic_DNA"/>
</dbReference>
<feature type="transmembrane region" description="Helical" evidence="6">
    <location>
        <begin position="191"/>
        <end position="210"/>
    </location>
</feature>
<evidence type="ECO:0000256" key="6">
    <source>
        <dbReference type="RuleBase" id="RU361157"/>
    </source>
</evidence>
<keyword evidence="6" id="KW-1003">Cell membrane</keyword>
<dbReference type="Proteomes" id="UP001622594">
    <property type="component" value="Chromosome"/>
</dbReference>
<accession>A0ABZ1LEY1</accession>
<reference evidence="8 9" key="1">
    <citation type="submission" date="2022-10" db="EMBL/GenBank/DDBJ databases">
        <title>The complete genomes of actinobacterial strains from the NBC collection.</title>
        <authorList>
            <person name="Joergensen T.S."/>
            <person name="Alvarez Arevalo M."/>
            <person name="Sterndorff E.B."/>
            <person name="Faurdal D."/>
            <person name="Vuksanovic O."/>
            <person name="Mourched A.-S."/>
            <person name="Charusanti P."/>
            <person name="Shaw S."/>
            <person name="Blin K."/>
            <person name="Weber T."/>
        </authorList>
    </citation>
    <scope>NUCLEOTIDE SEQUENCE [LARGE SCALE GENOMIC DNA]</scope>
    <source>
        <strain evidence="8 9">NBC_00123</strain>
    </source>
</reference>
<feature type="domain" description="ABC transmembrane type-2" evidence="7">
    <location>
        <begin position="41"/>
        <end position="273"/>
    </location>
</feature>
<evidence type="ECO:0000256" key="1">
    <source>
        <dbReference type="ARBA" id="ARBA00004141"/>
    </source>
</evidence>
<dbReference type="InterPro" id="IPR013525">
    <property type="entry name" value="ABC2_TM"/>
</dbReference>
<evidence type="ECO:0000256" key="5">
    <source>
        <dbReference type="ARBA" id="ARBA00023251"/>
    </source>
</evidence>
<protein>
    <recommendedName>
        <fullName evidence="6">Transport permease protein</fullName>
    </recommendedName>
</protein>